<comment type="caution">
    <text evidence="2">The sequence shown here is derived from an EMBL/GenBank/DDBJ whole genome shotgun (WGS) entry which is preliminary data.</text>
</comment>
<evidence type="ECO:0000313" key="2">
    <source>
        <dbReference type="EMBL" id="KAH9494079.1"/>
    </source>
</evidence>
<dbReference type="EMBL" id="ASGP02000008">
    <property type="protein sequence ID" value="KAH9494079.1"/>
    <property type="molecule type" value="Genomic_DNA"/>
</dbReference>
<keyword evidence="1" id="KW-0175">Coiled coil</keyword>
<reference evidence="2" key="2">
    <citation type="journal article" date="2022" name="Res Sq">
        <title>Comparative Genomics Reveals Insights into the Divergent Evolution of Astigmatic Mites and Household Pest Adaptations.</title>
        <authorList>
            <person name="Xiong Q."/>
            <person name="Wan A.T.-Y."/>
            <person name="Liu X.-Y."/>
            <person name="Fung C.S.-H."/>
            <person name="Xiao X."/>
            <person name="Malainual N."/>
            <person name="Hou J."/>
            <person name="Wang L."/>
            <person name="Wang M."/>
            <person name="Yang K."/>
            <person name="Cui Y."/>
            <person name="Leung E."/>
            <person name="Nong W."/>
            <person name="Shin S.-K."/>
            <person name="Au S."/>
            <person name="Jeong K.Y."/>
            <person name="Chew F.T."/>
            <person name="Hui J."/>
            <person name="Leung T.F."/>
            <person name="Tungtrongchitr A."/>
            <person name="Zhong N."/>
            <person name="Liu Z."/>
            <person name="Tsui S."/>
        </authorList>
    </citation>
    <scope>NUCLEOTIDE SEQUENCE</scope>
    <source>
        <strain evidence="2">Derf</strain>
        <tissue evidence="2">Whole organism</tissue>
    </source>
</reference>
<sequence>MSGSNDFALMMTCHMWSESNVRWPIVGNHNHNNDDDDGWLVGYLVTSTLLIDYVFDIYNQWSSIELIGQFQLMSAMHHRSIKFQLDNKEEEGKKLQREIASAYRHFS</sequence>
<feature type="coiled-coil region" evidence="1">
    <location>
        <begin position="78"/>
        <end position="105"/>
    </location>
</feature>
<evidence type="ECO:0000313" key="3">
    <source>
        <dbReference type="Proteomes" id="UP000790347"/>
    </source>
</evidence>
<keyword evidence="3" id="KW-1185">Reference proteome</keyword>
<name>A0A922HK57_DERFA</name>
<gene>
    <name evidence="2" type="ORF">DERF_014796</name>
</gene>
<organism evidence="2 3">
    <name type="scientific">Dermatophagoides farinae</name>
    <name type="common">American house dust mite</name>
    <dbReference type="NCBI Taxonomy" id="6954"/>
    <lineage>
        <taxon>Eukaryota</taxon>
        <taxon>Metazoa</taxon>
        <taxon>Ecdysozoa</taxon>
        <taxon>Arthropoda</taxon>
        <taxon>Chelicerata</taxon>
        <taxon>Arachnida</taxon>
        <taxon>Acari</taxon>
        <taxon>Acariformes</taxon>
        <taxon>Sarcoptiformes</taxon>
        <taxon>Astigmata</taxon>
        <taxon>Psoroptidia</taxon>
        <taxon>Analgoidea</taxon>
        <taxon>Pyroglyphidae</taxon>
        <taxon>Dermatophagoidinae</taxon>
        <taxon>Dermatophagoides</taxon>
    </lineage>
</organism>
<accession>A0A922HK57</accession>
<reference evidence="2" key="1">
    <citation type="submission" date="2013-05" db="EMBL/GenBank/DDBJ databases">
        <authorList>
            <person name="Yim A.K.Y."/>
            <person name="Chan T.F."/>
            <person name="Ji K.M."/>
            <person name="Liu X.Y."/>
            <person name="Zhou J.W."/>
            <person name="Li R.Q."/>
            <person name="Yang K.Y."/>
            <person name="Li J."/>
            <person name="Li M."/>
            <person name="Law P.T.W."/>
            <person name="Wu Y.L."/>
            <person name="Cai Z.L."/>
            <person name="Qin H."/>
            <person name="Bao Y."/>
            <person name="Leung R.K.K."/>
            <person name="Ng P.K.S."/>
            <person name="Zou J."/>
            <person name="Zhong X.J."/>
            <person name="Ran P.X."/>
            <person name="Zhong N.S."/>
            <person name="Liu Z.G."/>
            <person name="Tsui S.K.W."/>
        </authorList>
    </citation>
    <scope>NUCLEOTIDE SEQUENCE</scope>
    <source>
        <strain evidence="2">Derf</strain>
        <tissue evidence="2">Whole organism</tissue>
    </source>
</reference>
<proteinExistence type="predicted"/>
<evidence type="ECO:0000256" key="1">
    <source>
        <dbReference type="SAM" id="Coils"/>
    </source>
</evidence>
<dbReference type="AlphaFoldDB" id="A0A922HK57"/>
<dbReference type="Proteomes" id="UP000790347">
    <property type="component" value="Unassembled WGS sequence"/>
</dbReference>
<protein>
    <submittedName>
        <fullName evidence="2">Uncharacterized protein</fullName>
    </submittedName>
</protein>